<dbReference type="InterPro" id="IPR029063">
    <property type="entry name" value="SAM-dependent_MTases_sf"/>
</dbReference>
<organism evidence="2 3">
    <name type="scientific">Emiliania huxleyi (strain CCMP1516)</name>
    <dbReference type="NCBI Taxonomy" id="280463"/>
    <lineage>
        <taxon>Eukaryota</taxon>
        <taxon>Haptista</taxon>
        <taxon>Haptophyta</taxon>
        <taxon>Prymnesiophyceae</taxon>
        <taxon>Isochrysidales</taxon>
        <taxon>Noelaerhabdaceae</taxon>
        <taxon>Emiliania</taxon>
    </lineage>
</organism>
<reference evidence="3" key="1">
    <citation type="journal article" date="2013" name="Nature">
        <title>Pan genome of the phytoplankton Emiliania underpins its global distribution.</title>
        <authorList>
            <person name="Read B.A."/>
            <person name="Kegel J."/>
            <person name="Klute M.J."/>
            <person name="Kuo A."/>
            <person name="Lefebvre S.C."/>
            <person name="Maumus F."/>
            <person name="Mayer C."/>
            <person name="Miller J."/>
            <person name="Monier A."/>
            <person name="Salamov A."/>
            <person name="Young J."/>
            <person name="Aguilar M."/>
            <person name="Claverie J.M."/>
            <person name="Frickenhaus S."/>
            <person name="Gonzalez K."/>
            <person name="Herman E.K."/>
            <person name="Lin Y.C."/>
            <person name="Napier J."/>
            <person name="Ogata H."/>
            <person name="Sarno A.F."/>
            <person name="Shmutz J."/>
            <person name="Schroeder D."/>
            <person name="de Vargas C."/>
            <person name="Verret F."/>
            <person name="von Dassow P."/>
            <person name="Valentin K."/>
            <person name="Van de Peer Y."/>
            <person name="Wheeler G."/>
            <person name="Dacks J.B."/>
            <person name="Delwiche C.F."/>
            <person name="Dyhrman S.T."/>
            <person name="Glockner G."/>
            <person name="John U."/>
            <person name="Richards T."/>
            <person name="Worden A.Z."/>
            <person name="Zhang X."/>
            <person name="Grigoriev I.V."/>
            <person name="Allen A.E."/>
            <person name="Bidle K."/>
            <person name="Borodovsky M."/>
            <person name="Bowler C."/>
            <person name="Brownlee C."/>
            <person name="Cock J.M."/>
            <person name="Elias M."/>
            <person name="Gladyshev V.N."/>
            <person name="Groth M."/>
            <person name="Guda C."/>
            <person name="Hadaegh A."/>
            <person name="Iglesias-Rodriguez M.D."/>
            <person name="Jenkins J."/>
            <person name="Jones B.M."/>
            <person name="Lawson T."/>
            <person name="Leese F."/>
            <person name="Lindquist E."/>
            <person name="Lobanov A."/>
            <person name="Lomsadze A."/>
            <person name="Malik S.B."/>
            <person name="Marsh M.E."/>
            <person name="Mackinder L."/>
            <person name="Mock T."/>
            <person name="Mueller-Roeber B."/>
            <person name="Pagarete A."/>
            <person name="Parker M."/>
            <person name="Probert I."/>
            <person name="Quesneville H."/>
            <person name="Raines C."/>
            <person name="Rensing S.A."/>
            <person name="Riano-Pachon D.M."/>
            <person name="Richier S."/>
            <person name="Rokitta S."/>
            <person name="Shiraiwa Y."/>
            <person name="Soanes D.M."/>
            <person name="van der Giezen M."/>
            <person name="Wahlund T.M."/>
            <person name="Williams B."/>
            <person name="Wilson W."/>
            <person name="Wolfe G."/>
            <person name="Wurch L.L."/>
        </authorList>
    </citation>
    <scope>NUCLEOTIDE SEQUENCE</scope>
</reference>
<dbReference type="RefSeq" id="XP_005763863.1">
    <property type="nucleotide sequence ID" value="XM_005763806.1"/>
</dbReference>
<dbReference type="SUPFAM" id="SSF53335">
    <property type="entry name" value="S-adenosyl-L-methionine-dependent methyltransferases"/>
    <property type="match status" value="1"/>
</dbReference>
<feature type="chain" id="PRO_5044291103" description="Methyltransferase domain-containing protein" evidence="1">
    <location>
        <begin position="20"/>
        <end position="328"/>
    </location>
</feature>
<reference evidence="2" key="2">
    <citation type="submission" date="2024-10" db="UniProtKB">
        <authorList>
            <consortium name="EnsemblProtists"/>
        </authorList>
    </citation>
    <scope>IDENTIFICATION</scope>
</reference>
<keyword evidence="3" id="KW-1185">Reference proteome</keyword>
<protein>
    <recommendedName>
        <fullName evidence="4">Methyltransferase domain-containing protein</fullName>
    </recommendedName>
</protein>
<dbReference type="PaxDb" id="2903-EOD11434"/>
<dbReference type="Gene3D" id="3.40.50.150">
    <property type="entry name" value="Vaccinia Virus protein VP39"/>
    <property type="match status" value="1"/>
</dbReference>
<sequence>MGHLTTLTILALLATRGHAANPWEQDAEADAMAELMREHNTDKGTYGINMMPRAGAHYHSMYASILAPYRHRTGLVMAEVGANQGDSLNTWVKYFGDSLKKIFGLRYGISDSMMHPCEGAHCSKIKIIDSDQSKLSELRKFVRESLGSETIPRAEHALSLAKGQAKPGPSRYDIIIDDGSHVPKHMLLTFRHLWPYVRPGGMYVIEDIGFSYVDAPSKIYGYQLGDGGIGQPPPGNLVEKFKQVADLVSRQWCQPLANYTVFTPEVDRSIWSVQFLSGAIVVHKQSLGQATLITHVRKVAMKSVTPKMYAGGSLKAWRLKLDAEQRDW</sequence>
<proteinExistence type="predicted"/>
<dbReference type="AlphaFoldDB" id="A0A0D3IJJ9"/>
<evidence type="ECO:0000313" key="3">
    <source>
        <dbReference type="Proteomes" id="UP000013827"/>
    </source>
</evidence>
<evidence type="ECO:0000256" key="1">
    <source>
        <dbReference type="SAM" id="SignalP"/>
    </source>
</evidence>
<dbReference type="HOGENOM" id="CLU_077191_1_0_1"/>
<dbReference type="GeneID" id="17257572"/>
<dbReference type="KEGG" id="ehx:EMIHUDRAFT_214819"/>
<name>A0A0D3IJJ9_EMIH1</name>
<evidence type="ECO:0000313" key="2">
    <source>
        <dbReference type="EnsemblProtists" id="EOD11434"/>
    </source>
</evidence>
<dbReference type="eggNOG" id="ENOG502SV8U">
    <property type="taxonomic scope" value="Eukaryota"/>
</dbReference>
<dbReference type="EnsemblProtists" id="EOD11434">
    <property type="protein sequence ID" value="EOD11434"/>
    <property type="gene ID" value="EMIHUDRAFT_214819"/>
</dbReference>
<feature type="signal peptide" evidence="1">
    <location>
        <begin position="1"/>
        <end position="19"/>
    </location>
</feature>
<dbReference type="Proteomes" id="UP000013827">
    <property type="component" value="Unassembled WGS sequence"/>
</dbReference>
<dbReference type="STRING" id="2903.R1DRV2"/>
<accession>A0A0D3IJJ9</accession>
<keyword evidence="1" id="KW-0732">Signal</keyword>
<evidence type="ECO:0008006" key="4">
    <source>
        <dbReference type="Google" id="ProtNLM"/>
    </source>
</evidence>